<evidence type="ECO:0000313" key="2">
    <source>
        <dbReference type="EMBL" id="VDL73257.1"/>
    </source>
</evidence>
<dbReference type="WBParaSite" id="NBR_0000966701-mRNA-1">
    <property type="protein sequence ID" value="NBR_0000966701-mRNA-1"/>
    <property type="gene ID" value="NBR_0000966701"/>
</dbReference>
<dbReference type="Proteomes" id="UP000271162">
    <property type="component" value="Unassembled WGS sequence"/>
</dbReference>
<reference evidence="4" key="1">
    <citation type="submission" date="2017-02" db="UniProtKB">
        <authorList>
            <consortium name="WormBaseParasite"/>
        </authorList>
    </citation>
    <scope>IDENTIFICATION</scope>
</reference>
<sequence length="312" mass="32861">MIAALLLFSVAFNVLTAGESPALRQKRAFGFGNNFAPAAQGDDAFLCKVCMVFGRLTKNYPDRMSKALDTVCTTMNLGLTCEGGAKAFMGAIRIGGERTACSLVKLCKGALEQGLTAAKNELTKLGTDPAGTIGGALKGTVGSMSVANLAEESAYGAVGFKDGIAAATADPFACTACIWAGKIALNYSEPINKGVDSFCKVVNLGLLCSGGVKLFFVTLKLTGPRAACKMVKMCPGGIFTPVQIPSEMEELASALEGVKNELNEFGDRQLVELEQLHAKFHEGVAGVNYVEITRRETVNFTPMGRQSCIDLD</sequence>
<keyword evidence="1" id="KW-0732">Signal</keyword>
<dbReference type="AlphaFoldDB" id="A0A0N4Y1Y8"/>
<evidence type="ECO:0000313" key="4">
    <source>
        <dbReference type="WBParaSite" id="NBR_0000966701-mRNA-1"/>
    </source>
</evidence>
<reference evidence="2 3" key="2">
    <citation type="submission" date="2018-11" db="EMBL/GenBank/DDBJ databases">
        <authorList>
            <consortium name="Pathogen Informatics"/>
        </authorList>
    </citation>
    <scope>NUCLEOTIDE SEQUENCE [LARGE SCALE GENOMIC DNA]</scope>
</reference>
<feature type="signal peptide" evidence="1">
    <location>
        <begin position="1"/>
        <end position="17"/>
    </location>
</feature>
<evidence type="ECO:0000313" key="3">
    <source>
        <dbReference type="Proteomes" id="UP000271162"/>
    </source>
</evidence>
<dbReference type="EMBL" id="UYSL01020175">
    <property type="protein sequence ID" value="VDL73257.1"/>
    <property type="molecule type" value="Genomic_DNA"/>
</dbReference>
<protein>
    <submittedName>
        <fullName evidence="4">Saposin B-type domain-containing protein</fullName>
    </submittedName>
</protein>
<accession>A0A0N4Y1Y8</accession>
<name>A0A0N4Y1Y8_NIPBR</name>
<feature type="chain" id="PRO_5043125185" evidence="1">
    <location>
        <begin position="18"/>
        <end position="312"/>
    </location>
</feature>
<organism evidence="4">
    <name type="scientific">Nippostrongylus brasiliensis</name>
    <name type="common">Rat hookworm</name>
    <dbReference type="NCBI Taxonomy" id="27835"/>
    <lineage>
        <taxon>Eukaryota</taxon>
        <taxon>Metazoa</taxon>
        <taxon>Ecdysozoa</taxon>
        <taxon>Nematoda</taxon>
        <taxon>Chromadorea</taxon>
        <taxon>Rhabditida</taxon>
        <taxon>Rhabditina</taxon>
        <taxon>Rhabditomorpha</taxon>
        <taxon>Strongyloidea</taxon>
        <taxon>Heligmosomidae</taxon>
        <taxon>Nippostrongylus</taxon>
    </lineage>
</organism>
<evidence type="ECO:0000256" key="1">
    <source>
        <dbReference type="SAM" id="SignalP"/>
    </source>
</evidence>
<proteinExistence type="predicted"/>
<keyword evidence="3" id="KW-1185">Reference proteome</keyword>
<gene>
    <name evidence="2" type="ORF">NBR_LOCUS9668</name>
</gene>